<keyword evidence="5 10" id="KW-0812">Transmembrane</keyword>
<feature type="transmembrane region" description="Helical" evidence="10">
    <location>
        <begin position="341"/>
        <end position="370"/>
    </location>
</feature>
<keyword evidence="8 10" id="KW-0472">Membrane</keyword>
<dbReference type="GO" id="GO:0006629">
    <property type="term" value="P:lipid metabolic process"/>
    <property type="evidence" value="ECO:0007669"/>
    <property type="project" value="TreeGrafter"/>
</dbReference>
<sequence>MDQGKDVFLTGKHTKNVAQLLFNSWATVSETRATFWQTMFPSAYKALDWPADDGEIIVRIPVGSSESELKIVRQMTDLNHPPHGSYLYCLKDAWLATFTGCIMFSSGMWILLWNEGQAVQRARLLDEAIESVVVLPSSSSLDKQNDGRLVHVSGILQVGEPLTEMEYGIAMSAIKLKRRVQIEFPLMSTVYISEDASVGRFSLSQALKNKFNDFTLFTGDERPERRDIKLHSGLYYHCQDVWNPEVGDIRVQFSYAGKTGEMVSLLAQQTGSVLQPYLTPTGMSVAVVHQGTHTVQQMFQEEHTRNWLSGWPLRGAGWILIFIGGKCATTIINHFGSRHSFLYNILILHFGSTNFAVSLSMSILVIAFPWVWYRPYLGFCLLAVAILPFFYTSITFRHKKVQENMYHRM</sequence>
<dbReference type="InterPro" id="IPR012430">
    <property type="entry name" value="TMEM43_fam"/>
</dbReference>
<dbReference type="AlphaFoldDB" id="A0A7R9FMA7"/>
<feature type="transmembrane region" description="Helical" evidence="10">
    <location>
        <begin position="376"/>
        <end position="396"/>
    </location>
</feature>
<evidence type="ECO:0000256" key="9">
    <source>
        <dbReference type="ARBA" id="ARBA00023242"/>
    </source>
</evidence>
<reference evidence="11" key="1">
    <citation type="submission" date="2020-11" db="EMBL/GenBank/DDBJ databases">
        <authorList>
            <person name="Tran Van P."/>
        </authorList>
    </citation>
    <scope>NUCLEOTIDE SEQUENCE</scope>
</reference>
<dbReference type="GO" id="GO:0005637">
    <property type="term" value="C:nuclear inner membrane"/>
    <property type="evidence" value="ECO:0007669"/>
    <property type="project" value="TreeGrafter"/>
</dbReference>
<evidence type="ECO:0000256" key="4">
    <source>
        <dbReference type="ARBA" id="ARBA00006627"/>
    </source>
</evidence>
<evidence type="ECO:0000256" key="5">
    <source>
        <dbReference type="ARBA" id="ARBA00022692"/>
    </source>
</evidence>
<comment type="subcellular location">
    <subcellularLocation>
        <location evidence="1">Endomembrane system</location>
        <topology evidence="1">Multi-pass membrane protein</topology>
    </subcellularLocation>
    <subcellularLocation>
        <location evidence="3">Endoplasmic reticulum membrane</location>
    </subcellularLocation>
    <subcellularLocation>
        <location evidence="2">Nucleus envelope</location>
    </subcellularLocation>
</comment>
<evidence type="ECO:0000256" key="8">
    <source>
        <dbReference type="ARBA" id="ARBA00023136"/>
    </source>
</evidence>
<evidence type="ECO:0000256" key="10">
    <source>
        <dbReference type="SAM" id="Phobius"/>
    </source>
</evidence>
<evidence type="ECO:0000256" key="6">
    <source>
        <dbReference type="ARBA" id="ARBA00022824"/>
    </source>
</evidence>
<evidence type="ECO:0000256" key="7">
    <source>
        <dbReference type="ARBA" id="ARBA00022989"/>
    </source>
</evidence>
<accession>A0A7R9FMA7</accession>
<dbReference type="GO" id="GO:0071763">
    <property type="term" value="P:nuclear membrane organization"/>
    <property type="evidence" value="ECO:0007669"/>
    <property type="project" value="TreeGrafter"/>
</dbReference>
<name>A0A7R9FMA7_9NEOP</name>
<dbReference type="PANTHER" id="PTHR13416">
    <property type="match status" value="1"/>
</dbReference>
<evidence type="ECO:0000313" key="11">
    <source>
        <dbReference type="EMBL" id="CAD7455067.1"/>
    </source>
</evidence>
<proteinExistence type="inferred from homology"/>
<evidence type="ECO:0000256" key="1">
    <source>
        <dbReference type="ARBA" id="ARBA00004127"/>
    </source>
</evidence>
<dbReference type="GO" id="GO:0005789">
    <property type="term" value="C:endoplasmic reticulum membrane"/>
    <property type="evidence" value="ECO:0007669"/>
    <property type="project" value="UniProtKB-SubCell"/>
</dbReference>
<keyword evidence="6" id="KW-0256">Endoplasmic reticulum</keyword>
<gene>
    <name evidence="11" type="ORF">TTEB3V08_LOCUS3149</name>
</gene>
<dbReference type="EMBL" id="OE000791">
    <property type="protein sequence ID" value="CAD7455067.1"/>
    <property type="molecule type" value="Genomic_DNA"/>
</dbReference>
<organism evidence="11">
    <name type="scientific">Timema tahoe</name>
    <dbReference type="NCBI Taxonomy" id="61484"/>
    <lineage>
        <taxon>Eukaryota</taxon>
        <taxon>Metazoa</taxon>
        <taxon>Ecdysozoa</taxon>
        <taxon>Arthropoda</taxon>
        <taxon>Hexapoda</taxon>
        <taxon>Insecta</taxon>
        <taxon>Pterygota</taxon>
        <taxon>Neoptera</taxon>
        <taxon>Polyneoptera</taxon>
        <taxon>Phasmatodea</taxon>
        <taxon>Timematodea</taxon>
        <taxon>Timematoidea</taxon>
        <taxon>Timematidae</taxon>
        <taxon>Timema</taxon>
    </lineage>
</organism>
<comment type="similarity">
    <text evidence="4">Belongs to the TMEM43 family.</text>
</comment>
<protein>
    <submittedName>
        <fullName evidence="11">Uncharacterized protein</fullName>
    </submittedName>
</protein>
<dbReference type="Pfam" id="PF07787">
    <property type="entry name" value="TMEM43"/>
    <property type="match status" value="1"/>
</dbReference>
<feature type="transmembrane region" description="Helical" evidence="10">
    <location>
        <begin position="93"/>
        <end position="113"/>
    </location>
</feature>
<evidence type="ECO:0000256" key="2">
    <source>
        <dbReference type="ARBA" id="ARBA00004259"/>
    </source>
</evidence>
<dbReference type="PANTHER" id="PTHR13416:SF2">
    <property type="entry name" value="TRANSMEMBRANE PROTEIN 43"/>
    <property type="match status" value="1"/>
</dbReference>
<evidence type="ECO:0000256" key="3">
    <source>
        <dbReference type="ARBA" id="ARBA00004586"/>
    </source>
</evidence>
<keyword evidence="9" id="KW-0539">Nucleus</keyword>
<keyword evidence="7 10" id="KW-1133">Transmembrane helix</keyword>